<dbReference type="PROSITE" id="PS50082">
    <property type="entry name" value="WD_REPEATS_2"/>
    <property type="match status" value="7"/>
</dbReference>
<keyword evidence="18" id="KW-1185">Reference proteome</keyword>
<dbReference type="OrthoDB" id="10264588at2759"/>
<dbReference type="PRINTS" id="PR00320">
    <property type="entry name" value="GPROTEINBRPT"/>
</dbReference>
<dbReference type="RefSeq" id="XP_010850055.1">
    <property type="nucleotide sequence ID" value="XM_010851753.1"/>
</dbReference>
<dbReference type="FunFam" id="2.130.10.10:FF:000527">
    <property type="entry name" value="POC1 centriolar protein homolog A"/>
    <property type="match status" value="1"/>
</dbReference>
<keyword evidence="4" id="KW-0963">Cytoplasm</keyword>
<dbReference type="GO" id="GO:0000922">
    <property type="term" value="C:spindle pole"/>
    <property type="evidence" value="ECO:0007669"/>
    <property type="project" value="UniProtKB-SubCell"/>
</dbReference>
<keyword evidence="5 16" id="KW-0853">WD repeat</keyword>
<dbReference type="InterPro" id="IPR020472">
    <property type="entry name" value="WD40_PAC1"/>
</dbReference>
<evidence type="ECO:0000256" key="13">
    <source>
        <dbReference type="ARBA" id="ARBA00059838"/>
    </source>
</evidence>
<dbReference type="GO" id="GO:0036064">
    <property type="term" value="C:ciliary basal body"/>
    <property type="evidence" value="ECO:0007669"/>
    <property type="project" value="TreeGrafter"/>
</dbReference>
<protein>
    <recommendedName>
        <fullName evidence="12">POC1 centriolar protein homolog A</fullName>
    </recommendedName>
    <alternativeName>
        <fullName evidence="15">WD repeat-containing protein 51A</fullName>
    </alternativeName>
</protein>
<accession>A0A6P3IGP1</accession>
<dbReference type="SMART" id="SM00320">
    <property type="entry name" value="WD40"/>
    <property type="match status" value="7"/>
</dbReference>
<evidence type="ECO:0000256" key="9">
    <source>
        <dbReference type="ARBA" id="ARBA00023212"/>
    </source>
</evidence>
<feature type="compositionally biased region" description="Low complexity" evidence="17">
    <location>
        <begin position="342"/>
        <end position="358"/>
    </location>
</feature>
<keyword evidence="9" id="KW-0206">Cytoskeleton</keyword>
<feature type="repeat" description="WD" evidence="16">
    <location>
        <begin position="225"/>
        <end position="266"/>
    </location>
</feature>
<feature type="repeat" description="WD" evidence="16">
    <location>
        <begin position="57"/>
        <end position="88"/>
    </location>
</feature>
<dbReference type="InterPro" id="IPR015943">
    <property type="entry name" value="WD40/YVTN_repeat-like_dom_sf"/>
</dbReference>
<evidence type="ECO:0000313" key="18">
    <source>
        <dbReference type="Proteomes" id="UP000515208"/>
    </source>
</evidence>
<evidence type="ECO:0000256" key="10">
    <source>
        <dbReference type="ARBA" id="ARBA00023273"/>
    </source>
</evidence>
<comment type="similarity">
    <text evidence="11">Belongs to the WD repeat POC1 family.</text>
</comment>
<comment type="subcellular location">
    <subcellularLocation>
        <location evidence="2">Cytoplasm</location>
        <location evidence="2">Cytoskeleton</location>
        <location evidence="2">Cilium basal body</location>
    </subcellularLocation>
    <subcellularLocation>
        <location evidence="1">Cytoplasm</location>
        <location evidence="1">Cytoskeleton</location>
        <location evidence="1">Microtubule organizing center</location>
        <location evidence="1">Centrosome</location>
        <location evidence="1">Centriole</location>
    </subcellularLocation>
    <subcellularLocation>
        <location evidence="3">Cytoplasm</location>
        <location evidence="3">Cytoskeleton</location>
        <location evidence="3">Spindle pole</location>
    </subcellularLocation>
</comment>
<keyword evidence="8" id="KW-0175">Coiled coil</keyword>
<dbReference type="Pfam" id="PF00400">
    <property type="entry name" value="WD40"/>
    <property type="match status" value="7"/>
</dbReference>
<dbReference type="GO" id="GO:0005814">
    <property type="term" value="C:centriole"/>
    <property type="evidence" value="ECO:0007669"/>
    <property type="project" value="UniProtKB-SubCell"/>
</dbReference>
<feature type="repeat" description="WD" evidence="16">
    <location>
        <begin position="183"/>
        <end position="224"/>
    </location>
</feature>
<feature type="repeat" description="WD" evidence="16">
    <location>
        <begin position="99"/>
        <end position="140"/>
    </location>
</feature>
<dbReference type="GO" id="GO:0005813">
    <property type="term" value="C:centrosome"/>
    <property type="evidence" value="ECO:0007669"/>
    <property type="project" value="UniProtKB-ARBA"/>
</dbReference>
<dbReference type="FunFam" id="2.130.10.10:FF:000877">
    <property type="entry name" value="POC1 centriolar protein homolog A"/>
    <property type="match status" value="1"/>
</dbReference>
<evidence type="ECO:0000256" key="8">
    <source>
        <dbReference type="ARBA" id="ARBA00023054"/>
    </source>
</evidence>
<evidence type="ECO:0000256" key="16">
    <source>
        <dbReference type="PROSITE-ProRule" id="PRU00221"/>
    </source>
</evidence>
<feature type="repeat" description="WD" evidence="16">
    <location>
        <begin position="267"/>
        <end position="299"/>
    </location>
</feature>
<keyword evidence="7" id="KW-0970">Cilium biogenesis/degradation</keyword>
<dbReference type="PANTHER" id="PTHR44019:SF2">
    <property type="entry name" value="POC1 CENTRIOLAR PROTEIN HOMOLOG A"/>
    <property type="match status" value="1"/>
</dbReference>
<keyword evidence="10" id="KW-0966">Cell projection</keyword>
<evidence type="ECO:0000256" key="2">
    <source>
        <dbReference type="ARBA" id="ARBA00004120"/>
    </source>
</evidence>
<dbReference type="FunFam" id="2.130.10.10:FF:000699">
    <property type="entry name" value="POC1 centriolar protein homolog A"/>
    <property type="match status" value="1"/>
</dbReference>
<dbReference type="InterPro" id="IPR036322">
    <property type="entry name" value="WD40_repeat_dom_sf"/>
</dbReference>
<dbReference type="SUPFAM" id="SSF50978">
    <property type="entry name" value="WD40 repeat-like"/>
    <property type="match status" value="1"/>
</dbReference>
<dbReference type="AlphaFoldDB" id="A0A6P3IGP1"/>
<organism evidence="18 19">
    <name type="scientific">Bison bison bison</name>
    <name type="common">North American plains bison</name>
    <dbReference type="NCBI Taxonomy" id="43346"/>
    <lineage>
        <taxon>Eukaryota</taxon>
        <taxon>Metazoa</taxon>
        <taxon>Chordata</taxon>
        <taxon>Craniata</taxon>
        <taxon>Vertebrata</taxon>
        <taxon>Euteleostomi</taxon>
        <taxon>Mammalia</taxon>
        <taxon>Eutheria</taxon>
        <taxon>Laurasiatheria</taxon>
        <taxon>Artiodactyla</taxon>
        <taxon>Ruminantia</taxon>
        <taxon>Pecora</taxon>
        <taxon>Bovidae</taxon>
        <taxon>Bovinae</taxon>
        <taxon>Bison</taxon>
    </lineage>
</organism>
<dbReference type="InterPro" id="IPR019775">
    <property type="entry name" value="WD40_repeat_CS"/>
</dbReference>
<evidence type="ECO:0000256" key="14">
    <source>
        <dbReference type="ARBA" id="ARBA00065071"/>
    </source>
</evidence>
<sequence length="520" mass="57100">MTAHCPEDPSLERHFKGHRDAVTSVDFSLNTKQLASGSMDSCLMVWHMKPQTRAYRFAGHKDAITCVNFSPSGHLLASGSRDKTVRIWVPNVKGESTVFRAHTATVRSVHFCSDGQSLVTASDDKTVKVWSTHRQKFLFSLSQHINWVRCAKFSPDGRLIVSASDDKTVKLWDKTSRECVHSYCEHGGFVTYVDFHPSGTCIAAAGMDNTVKVWDVRTHRLLQHYQLHSAAVNALSFHPSGNYLVTASSDSTLKILDLMEGRLLYTLHGHQGPATTVAFSRTGEYFASGGSDEQVMVWKSNFDVVDYGEVLRVQRPPATRASSSGTLPEVDPLVPPGRGRSQESMQSQSQEPVSVPQSLTSTLEHIVGQLDVLTQGPLWIQHLENWPQEHHSPWLDLLEFESGEAVPGSGGSLTPVPFWLRALGSLLHFLVATALFSLFGDSKPTTLASWQCQESAVFPALGPLPLLHLKLGLSCAVSSQRPWGLLSGLALSFPRGLDSMRSSVPVGQVNTFLAFSLNTK</sequence>
<evidence type="ECO:0000256" key="1">
    <source>
        <dbReference type="ARBA" id="ARBA00004114"/>
    </source>
</evidence>
<comment type="subunit">
    <text evidence="14">Interacts with POC1B.</text>
</comment>
<keyword evidence="6" id="KW-0677">Repeat</keyword>
<dbReference type="InterPro" id="IPR050505">
    <property type="entry name" value="WDR55/POC1"/>
</dbReference>
<feature type="repeat" description="WD" evidence="16">
    <location>
        <begin position="141"/>
        <end position="182"/>
    </location>
</feature>
<evidence type="ECO:0000256" key="3">
    <source>
        <dbReference type="ARBA" id="ARBA00004647"/>
    </source>
</evidence>
<evidence type="ECO:0000256" key="11">
    <source>
        <dbReference type="ARBA" id="ARBA00037984"/>
    </source>
</evidence>
<dbReference type="GO" id="GO:0060271">
    <property type="term" value="P:cilium assembly"/>
    <property type="evidence" value="ECO:0007669"/>
    <property type="project" value="TreeGrafter"/>
</dbReference>
<dbReference type="InterPro" id="IPR001680">
    <property type="entry name" value="WD40_rpt"/>
</dbReference>
<evidence type="ECO:0000313" key="19">
    <source>
        <dbReference type="RefSeq" id="XP_010850055.1"/>
    </source>
</evidence>
<evidence type="ECO:0000256" key="15">
    <source>
        <dbReference type="ARBA" id="ARBA00079998"/>
    </source>
</evidence>
<dbReference type="GeneID" id="104997147"/>
<dbReference type="Proteomes" id="UP000515208">
    <property type="component" value="Unplaced"/>
</dbReference>
<dbReference type="PROSITE" id="PS50294">
    <property type="entry name" value="WD_REPEATS_REGION"/>
    <property type="match status" value="7"/>
</dbReference>
<feature type="region of interest" description="Disordered" evidence="17">
    <location>
        <begin position="317"/>
        <end position="358"/>
    </location>
</feature>
<dbReference type="PANTHER" id="PTHR44019">
    <property type="entry name" value="WD REPEAT-CONTAINING PROTEIN 55"/>
    <property type="match status" value="1"/>
</dbReference>
<dbReference type="CTD" id="25886"/>
<evidence type="ECO:0000256" key="17">
    <source>
        <dbReference type="SAM" id="MobiDB-lite"/>
    </source>
</evidence>
<dbReference type="PROSITE" id="PS00678">
    <property type="entry name" value="WD_REPEATS_1"/>
    <property type="match status" value="1"/>
</dbReference>
<dbReference type="Gene3D" id="2.130.10.10">
    <property type="entry name" value="YVTN repeat-like/Quinoprotein amine dehydrogenase"/>
    <property type="match status" value="3"/>
</dbReference>
<dbReference type="KEGG" id="bbis:104997147"/>
<gene>
    <name evidence="19" type="primary">POC1A</name>
</gene>
<evidence type="ECO:0000256" key="12">
    <source>
        <dbReference type="ARBA" id="ARBA00039725"/>
    </source>
</evidence>
<reference evidence="19" key="1">
    <citation type="submission" date="2025-08" db="UniProtKB">
        <authorList>
            <consortium name="RefSeq"/>
        </authorList>
    </citation>
    <scope>IDENTIFICATION</scope>
    <source>
        <tissue evidence="19">Blood</tissue>
    </source>
</reference>
<evidence type="ECO:0000256" key="6">
    <source>
        <dbReference type="ARBA" id="ARBA00022737"/>
    </source>
</evidence>
<proteinExistence type="inferred from homology"/>
<evidence type="ECO:0000256" key="4">
    <source>
        <dbReference type="ARBA" id="ARBA00022490"/>
    </source>
</evidence>
<comment type="function">
    <text evidence="13">Plays an important role in centriole assembly and/or stability and ciliogenesis. Involved in early steps of centriole duplication, as well as in the later steps of centriole length control. Acts in concert with POC1B to ensure centriole integrity and proper mitotic spindle formation.</text>
</comment>
<dbReference type="CDD" id="cd00200">
    <property type="entry name" value="WD40"/>
    <property type="match status" value="1"/>
</dbReference>
<evidence type="ECO:0000256" key="7">
    <source>
        <dbReference type="ARBA" id="ARBA00022794"/>
    </source>
</evidence>
<feature type="repeat" description="WD" evidence="16">
    <location>
        <begin position="15"/>
        <end position="56"/>
    </location>
</feature>
<evidence type="ECO:0000256" key="5">
    <source>
        <dbReference type="ARBA" id="ARBA00022574"/>
    </source>
</evidence>
<name>A0A6P3IGP1_BISBB</name>